<dbReference type="PANTHER" id="PTHR11705">
    <property type="entry name" value="PROTEASE FAMILY M14 CARBOXYPEPTIDASE A,B"/>
    <property type="match status" value="1"/>
</dbReference>
<evidence type="ECO:0000256" key="4">
    <source>
        <dbReference type="ARBA" id="ARBA00022525"/>
    </source>
</evidence>
<evidence type="ECO:0000256" key="16">
    <source>
        <dbReference type="SAM" id="SignalP"/>
    </source>
</evidence>
<dbReference type="InterPro" id="IPR036990">
    <property type="entry name" value="M14A-like_propep"/>
</dbReference>
<evidence type="ECO:0000256" key="1">
    <source>
        <dbReference type="ARBA" id="ARBA00001947"/>
    </source>
</evidence>
<evidence type="ECO:0000256" key="12">
    <source>
        <dbReference type="ARBA" id="ARBA00023157"/>
    </source>
</evidence>
<evidence type="ECO:0000256" key="7">
    <source>
        <dbReference type="ARBA" id="ARBA00022723"/>
    </source>
</evidence>
<feature type="signal peptide" evidence="16">
    <location>
        <begin position="1"/>
        <end position="17"/>
    </location>
</feature>
<evidence type="ECO:0000256" key="13">
    <source>
        <dbReference type="ARBA" id="ARBA00057299"/>
    </source>
</evidence>
<dbReference type="GO" id="GO:0006508">
    <property type="term" value="P:proteolysis"/>
    <property type="evidence" value="ECO:0007669"/>
    <property type="project" value="UniProtKB-KW"/>
</dbReference>
<evidence type="ECO:0000256" key="8">
    <source>
        <dbReference type="ARBA" id="ARBA00022729"/>
    </source>
</evidence>
<evidence type="ECO:0000256" key="15">
    <source>
        <dbReference type="PROSITE-ProRule" id="PRU01379"/>
    </source>
</evidence>
<evidence type="ECO:0000256" key="2">
    <source>
        <dbReference type="ARBA" id="ARBA00004613"/>
    </source>
</evidence>
<keyword evidence="8 16" id="KW-0732">Signal</keyword>
<reference evidence="18" key="1">
    <citation type="submission" date="2021-12" db="EMBL/GenBank/DDBJ databases">
        <authorList>
            <person name="King R."/>
        </authorList>
    </citation>
    <scope>NUCLEOTIDE SEQUENCE</scope>
</reference>
<dbReference type="Gene3D" id="3.30.70.340">
    <property type="entry name" value="Metallocarboxypeptidase-like"/>
    <property type="match status" value="1"/>
</dbReference>
<proteinExistence type="inferred from homology"/>
<dbReference type="InterPro" id="IPR057246">
    <property type="entry name" value="CARBOXYPEPT_ZN_1"/>
</dbReference>
<dbReference type="Gene3D" id="3.40.630.10">
    <property type="entry name" value="Zn peptidases"/>
    <property type="match status" value="1"/>
</dbReference>
<dbReference type="Proteomes" id="UP001154078">
    <property type="component" value="Chromosome 1"/>
</dbReference>
<organism evidence="18 19">
    <name type="scientific">Brassicogethes aeneus</name>
    <name type="common">Rape pollen beetle</name>
    <name type="synonym">Meligethes aeneus</name>
    <dbReference type="NCBI Taxonomy" id="1431903"/>
    <lineage>
        <taxon>Eukaryota</taxon>
        <taxon>Metazoa</taxon>
        <taxon>Ecdysozoa</taxon>
        <taxon>Arthropoda</taxon>
        <taxon>Hexapoda</taxon>
        <taxon>Insecta</taxon>
        <taxon>Pterygota</taxon>
        <taxon>Neoptera</taxon>
        <taxon>Endopterygota</taxon>
        <taxon>Coleoptera</taxon>
        <taxon>Polyphaga</taxon>
        <taxon>Cucujiformia</taxon>
        <taxon>Nitidulidae</taxon>
        <taxon>Meligethinae</taxon>
        <taxon>Brassicogethes</taxon>
    </lineage>
</organism>
<feature type="active site" description="Proton donor/acceptor" evidence="15">
    <location>
        <position position="374"/>
    </location>
</feature>
<keyword evidence="12" id="KW-1015">Disulfide bond</keyword>
<evidence type="ECO:0000256" key="10">
    <source>
        <dbReference type="ARBA" id="ARBA00022833"/>
    </source>
</evidence>
<feature type="domain" description="Peptidase M14" evidence="17">
    <location>
        <begin position="117"/>
        <end position="408"/>
    </location>
</feature>
<evidence type="ECO:0000256" key="5">
    <source>
        <dbReference type="ARBA" id="ARBA00022645"/>
    </source>
</evidence>
<dbReference type="PRINTS" id="PR00765">
    <property type="entry name" value="CRBOXYPTASEA"/>
</dbReference>
<dbReference type="EMBL" id="OV121132">
    <property type="protein sequence ID" value="CAH0547504.1"/>
    <property type="molecule type" value="Genomic_DNA"/>
</dbReference>
<keyword evidence="11" id="KW-0482">Metalloprotease</keyword>
<evidence type="ECO:0000256" key="11">
    <source>
        <dbReference type="ARBA" id="ARBA00023049"/>
    </source>
</evidence>
<dbReference type="Pfam" id="PF02244">
    <property type="entry name" value="Propep_M14"/>
    <property type="match status" value="1"/>
</dbReference>
<dbReference type="SUPFAM" id="SSF54897">
    <property type="entry name" value="Protease propeptides/inhibitors"/>
    <property type="match status" value="1"/>
</dbReference>
<dbReference type="PROSITE" id="PS00132">
    <property type="entry name" value="CARBOXYPEPT_ZN_1"/>
    <property type="match status" value="1"/>
</dbReference>
<dbReference type="Pfam" id="PF00246">
    <property type="entry name" value="Peptidase_M14"/>
    <property type="match status" value="1"/>
</dbReference>
<dbReference type="CDD" id="cd03860">
    <property type="entry name" value="M14_CP_A-B_like"/>
    <property type="match status" value="1"/>
</dbReference>
<evidence type="ECO:0000256" key="14">
    <source>
        <dbReference type="ARBA" id="ARBA00069039"/>
    </source>
</evidence>
<dbReference type="SUPFAM" id="SSF53187">
    <property type="entry name" value="Zn-dependent exopeptidases"/>
    <property type="match status" value="1"/>
</dbReference>
<sequence length="414" mass="46929">MKFYLLVVLILLGFVSTHRISYDGYKAFRIRPTTISQLKTLSSLSKKPGFDFWNIPRVINKSIDVLVAPDLLESFQTYLKTNHIIYHVLIENYQEVIQIENVALKSKRLREDVSFKKYMTYEQIVNYLKTLAKKYPDIVTVQSIGNTENNRSIPLIKISTGGSNKPAILIDAGIHAREWIAPPVALYTIQQLVENATNIRLIQNVDWLIVPVLNPDGYTYTFNNDRLWRKNRSPGRRCYGADINRNFDFHWMEGGASAYECEETYAGSKGFSELEAQALRDFILANSENIKLYLTFHSYGEYMLYPWGYTSDLPDDEPELRTLGTAVADAIEKASTIGTSYTIGTSTNVLYEAAGGSDDWTKGVGGVQLSYTIELPGGGSEGFNPPTRKILPVVRETWEGIKLYQAYIEKKFAN</sequence>
<dbReference type="FunFam" id="3.40.630.10:FF:000040">
    <property type="entry name" value="zinc carboxypeptidase"/>
    <property type="match status" value="1"/>
</dbReference>
<dbReference type="GO" id="GO:0008270">
    <property type="term" value="F:zinc ion binding"/>
    <property type="evidence" value="ECO:0007669"/>
    <property type="project" value="InterPro"/>
</dbReference>
<gene>
    <name evidence="18" type="ORF">MELIAE_LOCUS1488</name>
</gene>
<evidence type="ECO:0000313" key="19">
    <source>
        <dbReference type="Proteomes" id="UP001154078"/>
    </source>
</evidence>
<keyword evidence="10" id="KW-0862">Zinc</keyword>
<comment type="function">
    <text evidence="13">Involved in the digestion of the blood meal.</text>
</comment>
<dbReference type="PANTHER" id="PTHR11705:SF140">
    <property type="entry name" value="FI02848P-RELATED"/>
    <property type="match status" value="1"/>
</dbReference>
<dbReference type="GO" id="GO:0004181">
    <property type="term" value="F:metallocarboxypeptidase activity"/>
    <property type="evidence" value="ECO:0007669"/>
    <property type="project" value="InterPro"/>
</dbReference>
<keyword evidence="6" id="KW-0645">Protease</keyword>
<keyword evidence="4" id="KW-0964">Secreted</keyword>
<dbReference type="InterPro" id="IPR000834">
    <property type="entry name" value="Peptidase_M14"/>
</dbReference>
<evidence type="ECO:0000256" key="9">
    <source>
        <dbReference type="ARBA" id="ARBA00022801"/>
    </source>
</evidence>
<keyword evidence="19" id="KW-1185">Reference proteome</keyword>
<name>A0A9P0FA52_BRAAE</name>
<evidence type="ECO:0000256" key="3">
    <source>
        <dbReference type="ARBA" id="ARBA00005988"/>
    </source>
</evidence>
<evidence type="ECO:0000259" key="17">
    <source>
        <dbReference type="PROSITE" id="PS52035"/>
    </source>
</evidence>
<protein>
    <recommendedName>
        <fullName evidence="14">Zinc carboxypeptidase A 1</fullName>
    </recommendedName>
</protein>
<keyword evidence="9" id="KW-0378">Hydrolase</keyword>
<dbReference type="SMART" id="SM00631">
    <property type="entry name" value="Zn_pept"/>
    <property type="match status" value="1"/>
</dbReference>
<keyword evidence="5" id="KW-0121">Carboxypeptidase</keyword>
<dbReference type="PROSITE" id="PS52035">
    <property type="entry name" value="PEPTIDASE_M14"/>
    <property type="match status" value="1"/>
</dbReference>
<comment type="cofactor">
    <cofactor evidence="1">
        <name>Zn(2+)</name>
        <dbReference type="ChEBI" id="CHEBI:29105"/>
    </cofactor>
</comment>
<comment type="similarity">
    <text evidence="3 15">Belongs to the peptidase M14 family.</text>
</comment>
<dbReference type="GO" id="GO:0005615">
    <property type="term" value="C:extracellular space"/>
    <property type="evidence" value="ECO:0007669"/>
    <property type="project" value="TreeGrafter"/>
</dbReference>
<dbReference type="OrthoDB" id="3626597at2759"/>
<accession>A0A9P0FA52</accession>
<evidence type="ECO:0000256" key="6">
    <source>
        <dbReference type="ARBA" id="ARBA00022670"/>
    </source>
</evidence>
<feature type="chain" id="PRO_5040481440" description="Zinc carboxypeptidase A 1" evidence="16">
    <location>
        <begin position="18"/>
        <end position="414"/>
    </location>
</feature>
<evidence type="ECO:0000313" key="18">
    <source>
        <dbReference type="EMBL" id="CAH0547504.1"/>
    </source>
</evidence>
<comment type="subcellular location">
    <subcellularLocation>
        <location evidence="2">Secreted</location>
    </subcellularLocation>
</comment>
<keyword evidence="7" id="KW-0479">Metal-binding</keyword>
<dbReference type="FunFam" id="3.30.70.340:FF:000002">
    <property type="entry name" value="Carboxypeptidase A"/>
    <property type="match status" value="1"/>
</dbReference>
<dbReference type="InterPro" id="IPR003146">
    <property type="entry name" value="M14A_act_pep"/>
</dbReference>
<dbReference type="AlphaFoldDB" id="A0A9P0FA52"/>